<dbReference type="PANTHER" id="PTHR45661:SF3">
    <property type="entry name" value="IG-LIKE DOMAIN-CONTAINING PROTEIN"/>
    <property type="match status" value="1"/>
</dbReference>
<dbReference type="Proteomes" id="UP001470230">
    <property type="component" value="Unassembled WGS sequence"/>
</dbReference>
<dbReference type="EMBL" id="JAPFFF010000033">
    <property type="protein sequence ID" value="KAK8844354.1"/>
    <property type="molecule type" value="Genomic_DNA"/>
</dbReference>
<dbReference type="Gene3D" id="3.80.10.10">
    <property type="entry name" value="Ribonuclease Inhibitor"/>
    <property type="match status" value="4"/>
</dbReference>
<evidence type="ECO:0008006" key="3">
    <source>
        <dbReference type="Google" id="ProtNLM"/>
    </source>
</evidence>
<organism evidence="1 2">
    <name type="scientific">Tritrichomonas musculus</name>
    <dbReference type="NCBI Taxonomy" id="1915356"/>
    <lineage>
        <taxon>Eukaryota</taxon>
        <taxon>Metamonada</taxon>
        <taxon>Parabasalia</taxon>
        <taxon>Tritrichomonadida</taxon>
        <taxon>Tritrichomonadidae</taxon>
        <taxon>Tritrichomonas</taxon>
    </lineage>
</organism>
<keyword evidence="2" id="KW-1185">Reference proteome</keyword>
<proteinExistence type="predicted"/>
<evidence type="ECO:0000313" key="1">
    <source>
        <dbReference type="EMBL" id="KAK8844354.1"/>
    </source>
</evidence>
<dbReference type="Pfam" id="PF13306">
    <property type="entry name" value="LRR_5"/>
    <property type="match status" value="5"/>
</dbReference>
<reference evidence="1 2" key="1">
    <citation type="submission" date="2024-04" db="EMBL/GenBank/DDBJ databases">
        <title>Tritrichomonas musculus Genome.</title>
        <authorList>
            <person name="Alves-Ferreira E."/>
            <person name="Grigg M."/>
            <person name="Lorenzi H."/>
            <person name="Galac M."/>
        </authorList>
    </citation>
    <scope>NUCLEOTIDE SEQUENCE [LARGE SCALE GENOMIC DNA]</scope>
    <source>
        <strain evidence="1 2">EAF2021</strain>
    </source>
</reference>
<name>A0ABR2HD83_9EUKA</name>
<sequence>MSISHSKVNIEENLENQIKKCKIDKLIFALNEKEKTCCLIGNDNASGDIFIPKAITYKSQEFIIASINEGSFRDANEIRSIRFSADSEIRTIKKEAFESSSIEHISIPSSVSELEEGWANEAYELSRVTIDTANQHFKTFDGQLIIRKSDEKSDKFDYLIFACKKIKTVTIPPNVKIIGPSSFANSSIESVTIPKDVTQICESAFAFCRKLKSIQFSPDSKLEIIGKDSFTSTEISNIVIPSQVTEMGKNAFSFCGKLRKVEFSSLSKIQSIEKGAFFMSSIESLTIPSSIIEFKKGWCQKTPKLKKVTIIENKTRNVISIDDKLIVGKSSIQSDEYDVLIFANRDIKKITIPSSIRIIDPFSFAQSAIESIVVSAHVRQICENAFSSCNRIKNVEFQPGSELQIIEKGAFSSSSIQSISIPPNVTQISESVFLSCQQLKNVEFSSDSKLQIIDKEAFAFSSIESLSIPSCASEFRRGWAAGTPKLNRITIIQAKEKNVCYKDHLVIGKSDTKSDKYDVVIYADRNIKTIKIPEDVKRIESYGFSCSNIENISISKSVTEICENAFSYCKKLRHVEIPFDSELQTIEENTFTYSTIESLTVPSSIVEFKQGWCRDTPKLKKVAVISNNVQNVVCIDNKLIIGKSDVKSDNYDVLIFVNRYVKKVSIPSNIRIINSFAFYGSSIESILIPPHVVQICEAAFANCDKLQRVEIPSDSELQIIENDVFANSLINSIFIPQNIEQINENAFAFTQLSIIEFDSKKSIDFWKFDVMDETIFMIPHL</sequence>
<dbReference type="InterPro" id="IPR032675">
    <property type="entry name" value="LRR_dom_sf"/>
</dbReference>
<dbReference type="InterPro" id="IPR026906">
    <property type="entry name" value="LRR_5"/>
</dbReference>
<comment type="caution">
    <text evidence="1">The sequence shown here is derived from an EMBL/GenBank/DDBJ whole genome shotgun (WGS) entry which is preliminary data.</text>
</comment>
<accession>A0ABR2HD83</accession>
<dbReference type="InterPro" id="IPR053139">
    <property type="entry name" value="Surface_bspA-like"/>
</dbReference>
<dbReference type="PANTHER" id="PTHR45661">
    <property type="entry name" value="SURFACE ANTIGEN"/>
    <property type="match status" value="1"/>
</dbReference>
<dbReference type="SUPFAM" id="SSF52058">
    <property type="entry name" value="L domain-like"/>
    <property type="match status" value="2"/>
</dbReference>
<protein>
    <recommendedName>
        <fullName evidence="3">Surface antigen BspA-like</fullName>
    </recommendedName>
</protein>
<evidence type="ECO:0000313" key="2">
    <source>
        <dbReference type="Proteomes" id="UP001470230"/>
    </source>
</evidence>
<gene>
    <name evidence="1" type="ORF">M9Y10_024568</name>
</gene>